<dbReference type="RefSeq" id="WP_078579097.1">
    <property type="nucleotide sequence ID" value="NZ_JABXYM010000001.1"/>
</dbReference>
<dbReference type="InterPro" id="IPR010994">
    <property type="entry name" value="RuvA_2-like"/>
</dbReference>
<dbReference type="OrthoDB" id="9790239at2"/>
<dbReference type="PANTHER" id="PTHR21180:SF32">
    <property type="entry name" value="ENDONUCLEASE_EXONUCLEASE_PHOSPHATASE FAMILY DOMAIN-CONTAINING PROTEIN 1"/>
    <property type="match status" value="1"/>
</dbReference>
<dbReference type="InterPro" id="IPR051675">
    <property type="entry name" value="Endo/Exo/Phosphatase_dom_1"/>
</dbReference>
<evidence type="ECO:0000313" key="2">
    <source>
        <dbReference type="Proteomes" id="UP001057753"/>
    </source>
</evidence>
<reference evidence="1" key="1">
    <citation type="submission" date="2020-06" db="EMBL/GenBank/DDBJ databases">
        <title>Insight into the genomes of haloalkaliphilic bacilli from Kenyan soda lakes.</title>
        <authorList>
            <person name="Mwirichia R."/>
            <person name="Villamizar G.C."/>
            <person name="Poehlein A."/>
            <person name="Mugweru J."/>
            <person name="Kipnyargis A."/>
            <person name="Kiplimo D."/>
            <person name="Orwa P."/>
            <person name="Daniel R."/>
        </authorList>
    </citation>
    <scope>NUCLEOTIDE SEQUENCE</scope>
    <source>
        <strain evidence="1">B1096_S55</strain>
    </source>
</reference>
<name>A0A9Q4AYH8_SALAG</name>
<dbReference type="Gene3D" id="1.10.150.320">
    <property type="entry name" value="Photosystem II 12 kDa extrinsic protein"/>
    <property type="match status" value="1"/>
</dbReference>
<evidence type="ECO:0000313" key="1">
    <source>
        <dbReference type="EMBL" id="MCR6095049.1"/>
    </source>
</evidence>
<sequence length="126" mass="13881">MVKKILAVVMTLVIVKKFILPFMTVKRQQVSQNGEGETNGTTTSIKVAHDRELNAEGEEADGRILNINEASEEELLHIPGIGSDLSKKIVHVRANIGDYNRIEDLLQVTGIGDKKLATIKPYITVT</sequence>
<protein>
    <submittedName>
        <fullName evidence="1">Helix-hairpin-helix domain-containing protein</fullName>
    </submittedName>
</protein>
<dbReference type="Proteomes" id="UP001057753">
    <property type="component" value="Unassembled WGS sequence"/>
</dbReference>
<gene>
    <name evidence="1" type="ORF">HXA33_00615</name>
</gene>
<dbReference type="SUPFAM" id="SSF47781">
    <property type="entry name" value="RuvA domain 2-like"/>
    <property type="match status" value="1"/>
</dbReference>
<proteinExistence type="predicted"/>
<accession>A0A9Q4AYH8</accession>
<comment type="caution">
    <text evidence="1">The sequence shown here is derived from an EMBL/GenBank/DDBJ whole genome shotgun (WGS) entry which is preliminary data.</text>
</comment>
<organism evidence="1 2">
    <name type="scientific">Salipaludibacillus agaradhaerens</name>
    <name type="common">Bacillus agaradhaerens</name>
    <dbReference type="NCBI Taxonomy" id="76935"/>
    <lineage>
        <taxon>Bacteria</taxon>
        <taxon>Bacillati</taxon>
        <taxon>Bacillota</taxon>
        <taxon>Bacilli</taxon>
        <taxon>Bacillales</taxon>
        <taxon>Bacillaceae</taxon>
    </lineage>
</organism>
<dbReference type="EMBL" id="JABXYM010000001">
    <property type="protein sequence ID" value="MCR6095049.1"/>
    <property type="molecule type" value="Genomic_DNA"/>
</dbReference>
<dbReference type="AlphaFoldDB" id="A0A9Q4AYH8"/>
<keyword evidence="2" id="KW-1185">Reference proteome</keyword>
<dbReference type="Pfam" id="PF12836">
    <property type="entry name" value="HHH_3"/>
    <property type="match status" value="1"/>
</dbReference>
<dbReference type="PANTHER" id="PTHR21180">
    <property type="entry name" value="ENDONUCLEASE/EXONUCLEASE/PHOSPHATASE FAMILY DOMAIN-CONTAINING PROTEIN 1"/>
    <property type="match status" value="1"/>
</dbReference>